<reference evidence="5" key="1">
    <citation type="submission" date="2016-06" db="EMBL/GenBank/DDBJ databases">
        <authorList>
            <person name="Varghese N."/>
            <person name="Submissions Spin"/>
        </authorList>
    </citation>
    <scope>NUCLEOTIDE SEQUENCE [LARGE SCALE GENOMIC DNA]</scope>
    <source>
        <strain evidence="5">DSM 43816</strain>
    </source>
</reference>
<proteinExistence type="inferred from homology"/>
<comment type="similarity">
    <text evidence="3">Belongs to the gas vesicle GvpF/GvpL family.</text>
</comment>
<comment type="subcellular location">
    <subcellularLocation>
        <location evidence="2">Gas vesicle</location>
    </subcellularLocation>
</comment>
<dbReference type="AlphaFoldDB" id="A0A1C4WWU8"/>
<evidence type="ECO:0000313" key="4">
    <source>
        <dbReference type="EMBL" id="SCF00658.1"/>
    </source>
</evidence>
<sequence length="251" mass="26997">MAGPSGMFVYGIVPADVEPTEDAVGVGDPPGEVTAVVHGELAALVSEVDLEQPVGRPVDLTAYQELLDGTAAVAPVVPVRFGTVVTGTDAVHDLLDAHRDRFRAALDELDGRTQYTVRGRFHESELMGALLAENPGAADLAEQVRGQPEAASREQRIRLGEIISQAVELRREAETRELVDVLGPVAVTSTVRPPGHEMDAMHVSFLVDVDRADEFAVVAEEFAGQRRELVRMRLLGPLAPYDFVDAHHLAG</sequence>
<accession>A0A1C4WWU8</accession>
<dbReference type="OrthoDB" id="3867411at2"/>
<dbReference type="PANTHER" id="PTHR36852">
    <property type="entry name" value="PROTEIN GVPL 2"/>
    <property type="match status" value="1"/>
</dbReference>
<dbReference type="EMBL" id="LT607413">
    <property type="protein sequence ID" value="SCF00658.1"/>
    <property type="molecule type" value="Genomic_DNA"/>
</dbReference>
<evidence type="ECO:0000256" key="2">
    <source>
        <dbReference type="ARBA" id="ARBA00035108"/>
    </source>
</evidence>
<keyword evidence="1" id="KW-0304">Gas vesicle</keyword>
<dbReference type="InParanoid" id="A0A1C4WWU8"/>
<evidence type="ECO:0000313" key="5">
    <source>
        <dbReference type="Proteomes" id="UP000198253"/>
    </source>
</evidence>
<evidence type="ECO:0000256" key="3">
    <source>
        <dbReference type="ARBA" id="ARBA00035643"/>
    </source>
</evidence>
<dbReference type="GO" id="GO:0031412">
    <property type="term" value="P:gas vesicle organization"/>
    <property type="evidence" value="ECO:0007669"/>
    <property type="project" value="InterPro"/>
</dbReference>
<gene>
    <name evidence="4" type="ORF">GA0070618_2582</name>
</gene>
<dbReference type="GO" id="GO:0031411">
    <property type="term" value="C:gas vesicle"/>
    <property type="evidence" value="ECO:0007669"/>
    <property type="project" value="UniProtKB-SubCell"/>
</dbReference>
<protein>
    <submittedName>
        <fullName evidence="4">Gas vesicle synthesis protein GvpL/GvpF</fullName>
    </submittedName>
</protein>
<dbReference type="RefSeq" id="WP_088985487.1">
    <property type="nucleotide sequence ID" value="NZ_LT607413.1"/>
</dbReference>
<name>A0A1C4WWU8_MICEC</name>
<keyword evidence="5" id="KW-1185">Reference proteome</keyword>
<dbReference type="PANTHER" id="PTHR36852:SF1">
    <property type="entry name" value="PROTEIN GVPL 2"/>
    <property type="match status" value="1"/>
</dbReference>
<evidence type="ECO:0000256" key="1">
    <source>
        <dbReference type="ARBA" id="ARBA00022987"/>
    </source>
</evidence>
<dbReference type="Proteomes" id="UP000198253">
    <property type="component" value="Chromosome I"/>
</dbReference>
<organism evidence="4 5">
    <name type="scientific">Micromonospora echinospora</name>
    <name type="common">Micromonospora purpurea</name>
    <dbReference type="NCBI Taxonomy" id="1877"/>
    <lineage>
        <taxon>Bacteria</taxon>
        <taxon>Bacillati</taxon>
        <taxon>Actinomycetota</taxon>
        <taxon>Actinomycetes</taxon>
        <taxon>Micromonosporales</taxon>
        <taxon>Micromonosporaceae</taxon>
        <taxon>Micromonospora</taxon>
    </lineage>
</organism>
<dbReference type="InterPro" id="IPR009430">
    <property type="entry name" value="GvpL/GvpF"/>
</dbReference>
<dbReference type="Pfam" id="PF06386">
    <property type="entry name" value="GvpL_GvpF"/>
    <property type="match status" value="1"/>
</dbReference>